<dbReference type="RefSeq" id="WP_071482415.1">
    <property type="nucleotide sequence ID" value="NZ_CP024899.1"/>
</dbReference>
<dbReference type="InterPro" id="IPR017592">
    <property type="entry name" value="Pilus_assmbl_Flp-typ_CpaB"/>
</dbReference>
<feature type="chain" id="PRO_5014648768" evidence="1">
    <location>
        <begin position="18"/>
        <end position="256"/>
    </location>
</feature>
<reference evidence="3 4" key="1">
    <citation type="submission" date="2017-11" db="EMBL/GenBank/DDBJ databases">
        <title>Revised Sequence and Annotation of the Rhodobaca barguzinensis strain alga05 Genome.</title>
        <authorList>
            <person name="Kopejtka K."/>
            <person name="Tomasch J.M."/>
            <person name="Bunk B."/>
            <person name="Koblizek M."/>
        </authorList>
    </citation>
    <scope>NUCLEOTIDE SEQUENCE [LARGE SCALE GENOMIC DNA]</scope>
    <source>
        <strain evidence="4">alga05</strain>
    </source>
</reference>
<keyword evidence="1" id="KW-0732">Signal</keyword>
<dbReference type="Pfam" id="PF16976">
    <property type="entry name" value="RcpC"/>
    <property type="match status" value="1"/>
</dbReference>
<keyword evidence="4" id="KW-1185">Reference proteome</keyword>
<gene>
    <name evidence="3" type="primary">cpaB</name>
    <name evidence="3" type="ORF">BG454_17890</name>
</gene>
<feature type="domain" description="SAF" evidence="2">
    <location>
        <begin position="44"/>
        <end position="112"/>
    </location>
</feature>
<dbReference type="Proteomes" id="UP000228948">
    <property type="component" value="Chromosome"/>
</dbReference>
<organism evidence="3 4">
    <name type="scientific">Roseinatronobacter bogoriensis subsp. barguzinensis</name>
    <dbReference type="NCBI Taxonomy" id="441209"/>
    <lineage>
        <taxon>Bacteria</taxon>
        <taxon>Pseudomonadati</taxon>
        <taxon>Pseudomonadota</taxon>
        <taxon>Alphaproteobacteria</taxon>
        <taxon>Rhodobacterales</taxon>
        <taxon>Paracoccaceae</taxon>
        <taxon>Roseinatronobacter</taxon>
    </lineage>
</organism>
<dbReference type="NCBIfam" id="TIGR03177">
    <property type="entry name" value="pilus_cpaB"/>
    <property type="match status" value="1"/>
</dbReference>
<name>A0A2K8KDC1_9RHOB</name>
<evidence type="ECO:0000259" key="2">
    <source>
        <dbReference type="SMART" id="SM00858"/>
    </source>
</evidence>
<dbReference type="EMBL" id="CP024899">
    <property type="protein sequence ID" value="ATX67452.1"/>
    <property type="molecule type" value="Genomic_DNA"/>
</dbReference>
<dbReference type="CDD" id="cd11614">
    <property type="entry name" value="SAF_CpaB_FlgA_like"/>
    <property type="match status" value="1"/>
</dbReference>
<evidence type="ECO:0000313" key="4">
    <source>
        <dbReference type="Proteomes" id="UP000228948"/>
    </source>
</evidence>
<dbReference type="Pfam" id="PF08666">
    <property type="entry name" value="SAF"/>
    <property type="match status" value="1"/>
</dbReference>
<proteinExistence type="predicted"/>
<dbReference type="SMART" id="SM00858">
    <property type="entry name" value="SAF"/>
    <property type="match status" value="1"/>
</dbReference>
<dbReference type="STRING" id="441209.GCA_001870665_03442"/>
<accession>A0A2K8KDC1</accession>
<dbReference type="AlphaFoldDB" id="A0A2K8KDC1"/>
<dbReference type="KEGG" id="rbg:BG454_17890"/>
<evidence type="ECO:0000313" key="3">
    <source>
        <dbReference type="EMBL" id="ATX67452.1"/>
    </source>
</evidence>
<dbReference type="InterPro" id="IPR031571">
    <property type="entry name" value="RcpC_dom"/>
</dbReference>
<feature type="signal peptide" evidence="1">
    <location>
        <begin position="1"/>
        <end position="17"/>
    </location>
</feature>
<evidence type="ECO:0000256" key="1">
    <source>
        <dbReference type="SAM" id="SignalP"/>
    </source>
</evidence>
<protein>
    <submittedName>
        <fullName evidence="3">Flp pilus assembly protein CpaB</fullName>
    </submittedName>
</protein>
<dbReference type="OrthoDB" id="163768at2"/>
<dbReference type="InterPro" id="IPR013974">
    <property type="entry name" value="SAF"/>
</dbReference>
<sequence>MLRGFILLVALSAGAIAAWMSMGASGALTAATAREDIEAMPRMAEILVASTNLSSGALVGPTALRWQVWPEEALNPAFITRDDRPDAVHEMDGLVVRNGFLAGEPILDAKLSAADAGALSVMLASGKRAVAVRVSAENSAGGFVLPNDRVDILLTTSQVNSSGKNTVSSRVILQNVKVLAVDQMSDGVSEAVVGRTATLELTAAQVEILTAAEATGALSLALRSLADSFETTEVTTAEKRTVRIRRGSEVDVVELD</sequence>